<comment type="caution">
    <text evidence="2">Lacks conserved residue(s) required for the propagation of feature annotation.</text>
</comment>
<dbReference type="PANTHER" id="PTHR48071">
    <property type="entry name" value="SRCR DOMAIN-CONTAINING PROTEIN"/>
    <property type="match status" value="1"/>
</dbReference>
<comment type="caution">
    <text evidence="4">The sequence shown here is derived from an EMBL/GenBank/DDBJ whole genome shotgun (WGS) entry which is preliminary data.</text>
</comment>
<name>A0A2J8JE70_PANTR</name>
<evidence type="ECO:0000256" key="1">
    <source>
        <dbReference type="ARBA" id="ARBA00023157"/>
    </source>
</evidence>
<accession>A0A2J8JE70</accession>
<sequence length="62" mass="7116">MFRFGQAVTRHGKIWLDDVSCYGNESALWECQHREWGSHNCYHGEDVGVNCYGEANLGLRLV</sequence>
<feature type="non-terminal residue" evidence="4">
    <location>
        <position position="62"/>
    </location>
</feature>
<dbReference type="SMART" id="SM00202">
    <property type="entry name" value="SR"/>
    <property type="match status" value="1"/>
</dbReference>
<dbReference type="InterPro" id="IPR001190">
    <property type="entry name" value="SRCR"/>
</dbReference>
<dbReference type="AlphaFoldDB" id="A0A2J8JE70"/>
<evidence type="ECO:0000313" key="5">
    <source>
        <dbReference type="Proteomes" id="UP000236370"/>
    </source>
</evidence>
<dbReference type="GO" id="GO:0016020">
    <property type="term" value="C:membrane"/>
    <property type="evidence" value="ECO:0007669"/>
    <property type="project" value="InterPro"/>
</dbReference>
<feature type="domain" description="SRCR" evidence="3">
    <location>
        <begin position="1"/>
        <end position="52"/>
    </location>
</feature>
<proteinExistence type="predicted"/>
<gene>
    <name evidence="4" type="ORF">CK820_G0048096</name>
</gene>
<protein>
    <submittedName>
        <fullName evidence="4">CD163L1 isoform 1</fullName>
    </submittedName>
</protein>
<organism evidence="4 5">
    <name type="scientific">Pan troglodytes</name>
    <name type="common">Chimpanzee</name>
    <dbReference type="NCBI Taxonomy" id="9598"/>
    <lineage>
        <taxon>Eukaryota</taxon>
        <taxon>Metazoa</taxon>
        <taxon>Chordata</taxon>
        <taxon>Craniata</taxon>
        <taxon>Vertebrata</taxon>
        <taxon>Euteleostomi</taxon>
        <taxon>Mammalia</taxon>
        <taxon>Eutheria</taxon>
        <taxon>Euarchontoglires</taxon>
        <taxon>Primates</taxon>
        <taxon>Haplorrhini</taxon>
        <taxon>Catarrhini</taxon>
        <taxon>Hominidae</taxon>
        <taxon>Pan</taxon>
    </lineage>
</organism>
<dbReference type="InterPro" id="IPR036772">
    <property type="entry name" value="SRCR-like_dom_sf"/>
</dbReference>
<dbReference type="PANTHER" id="PTHR48071:SF8">
    <property type="entry name" value="CD5 ANTIGEN-LIKE"/>
    <property type="match status" value="1"/>
</dbReference>
<evidence type="ECO:0000313" key="4">
    <source>
        <dbReference type="EMBL" id="PNI21063.1"/>
    </source>
</evidence>
<dbReference type="Proteomes" id="UP000236370">
    <property type="component" value="Unassembled WGS sequence"/>
</dbReference>
<dbReference type="Gene3D" id="3.10.250.10">
    <property type="entry name" value="SRCR-like domain"/>
    <property type="match status" value="1"/>
</dbReference>
<evidence type="ECO:0000259" key="3">
    <source>
        <dbReference type="PROSITE" id="PS50287"/>
    </source>
</evidence>
<evidence type="ECO:0000256" key="2">
    <source>
        <dbReference type="PROSITE-ProRule" id="PRU00196"/>
    </source>
</evidence>
<dbReference type="PROSITE" id="PS50287">
    <property type="entry name" value="SRCR_2"/>
    <property type="match status" value="1"/>
</dbReference>
<keyword evidence="1 2" id="KW-1015">Disulfide bond</keyword>
<dbReference type="Pfam" id="PF00530">
    <property type="entry name" value="SRCR"/>
    <property type="match status" value="1"/>
</dbReference>
<dbReference type="EMBL" id="NBAG03000464">
    <property type="protein sequence ID" value="PNI21063.1"/>
    <property type="molecule type" value="Genomic_DNA"/>
</dbReference>
<dbReference type="SUPFAM" id="SSF56487">
    <property type="entry name" value="SRCR-like"/>
    <property type="match status" value="1"/>
</dbReference>
<feature type="disulfide bond" evidence="2">
    <location>
        <begin position="21"/>
        <end position="31"/>
    </location>
</feature>
<reference evidence="4 5" key="1">
    <citation type="submission" date="2017-12" db="EMBL/GenBank/DDBJ databases">
        <title>High-resolution comparative analysis of great ape genomes.</title>
        <authorList>
            <person name="Pollen A."/>
            <person name="Hastie A."/>
            <person name="Hormozdiari F."/>
            <person name="Dougherty M."/>
            <person name="Liu R."/>
            <person name="Chaisson M."/>
            <person name="Hoppe E."/>
            <person name="Hill C."/>
            <person name="Pang A."/>
            <person name="Hillier L."/>
            <person name="Baker C."/>
            <person name="Armstrong J."/>
            <person name="Shendure J."/>
            <person name="Paten B."/>
            <person name="Wilson R."/>
            <person name="Chao H."/>
            <person name="Schneider V."/>
            <person name="Ventura M."/>
            <person name="Kronenberg Z."/>
            <person name="Murali S."/>
            <person name="Gordon D."/>
            <person name="Cantsilieris S."/>
            <person name="Munson K."/>
            <person name="Nelson B."/>
            <person name="Raja A."/>
            <person name="Underwood J."/>
            <person name="Diekhans M."/>
            <person name="Fiddes I."/>
            <person name="Haussler D."/>
            <person name="Eichler E."/>
        </authorList>
    </citation>
    <scope>NUCLEOTIDE SEQUENCE [LARGE SCALE GENOMIC DNA]</scope>
    <source>
        <strain evidence="4">Yerkes chimp pedigree #C0471</strain>
    </source>
</reference>
<dbReference type="PRINTS" id="PR00258">
    <property type="entry name" value="SPERACTRCPTR"/>
</dbReference>